<evidence type="ECO:0000313" key="4">
    <source>
        <dbReference type="Proteomes" id="UP000295781"/>
    </source>
</evidence>
<dbReference type="Proteomes" id="UP000295781">
    <property type="component" value="Chromosome"/>
</dbReference>
<protein>
    <recommendedName>
        <fullName evidence="2">Predicted DNA-binding protein ribbon-helix-helix domain-containing protein</fullName>
    </recommendedName>
</protein>
<evidence type="ECO:0000256" key="1">
    <source>
        <dbReference type="SAM" id="MobiDB-lite"/>
    </source>
</evidence>
<dbReference type="InterPro" id="IPR038733">
    <property type="entry name" value="Predicted_DNA_bind_prot_RHH"/>
</dbReference>
<name>A0A4P2Q7X1_SORCE</name>
<dbReference type="Pfam" id="PF12651">
    <property type="entry name" value="RHH_3"/>
    <property type="match status" value="1"/>
</dbReference>
<reference evidence="3 4" key="1">
    <citation type="submission" date="2015-09" db="EMBL/GenBank/DDBJ databases">
        <title>Sorangium comparison.</title>
        <authorList>
            <person name="Zaburannyi N."/>
            <person name="Bunk B."/>
            <person name="Overmann J."/>
            <person name="Mueller R."/>
        </authorList>
    </citation>
    <scope>NUCLEOTIDE SEQUENCE [LARGE SCALE GENOMIC DNA]</scope>
    <source>
        <strain evidence="3 4">So ceGT47</strain>
    </source>
</reference>
<organism evidence="3 4">
    <name type="scientific">Sorangium cellulosum</name>
    <name type="common">Polyangium cellulosum</name>
    <dbReference type="NCBI Taxonomy" id="56"/>
    <lineage>
        <taxon>Bacteria</taxon>
        <taxon>Pseudomonadati</taxon>
        <taxon>Myxococcota</taxon>
        <taxon>Polyangia</taxon>
        <taxon>Polyangiales</taxon>
        <taxon>Polyangiaceae</taxon>
        <taxon>Sorangium</taxon>
    </lineage>
</organism>
<evidence type="ECO:0000313" key="3">
    <source>
        <dbReference type="EMBL" id="AUX25123.1"/>
    </source>
</evidence>
<evidence type="ECO:0000259" key="2">
    <source>
        <dbReference type="Pfam" id="PF12651"/>
    </source>
</evidence>
<dbReference type="AlphaFoldDB" id="A0A4P2Q7X1"/>
<feature type="region of interest" description="Disordered" evidence="1">
    <location>
        <begin position="1"/>
        <end position="29"/>
    </location>
</feature>
<gene>
    <name evidence="3" type="ORF">SOCEGT47_056670</name>
</gene>
<dbReference type="EMBL" id="CP012670">
    <property type="protein sequence ID" value="AUX25123.1"/>
    <property type="molecule type" value="Genomic_DNA"/>
</dbReference>
<accession>A0A4P2Q7X1</accession>
<feature type="domain" description="Predicted DNA-binding protein ribbon-helix-helix" evidence="2">
    <location>
        <begin position="17"/>
        <end position="54"/>
    </location>
</feature>
<proteinExistence type="predicted"/>
<sequence>MRMDQHAPAREPRTKANRAPTNLSLPVDVRERLRTASEETGIPQCRIAEQGLRLRLAQIERAQSTQEHKS</sequence>
<feature type="compositionally biased region" description="Basic and acidic residues" evidence="1">
    <location>
        <begin position="1"/>
        <end position="14"/>
    </location>
</feature>